<evidence type="ECO:0000256" key="10">
    <source>
        <dbReference type="HAMAP-Rule" id="MF_01405"/>
    </source>
</evidence>
<evidence type="ECO:0000256" key="6">
    <source>
        <dbReference type="ARBA" id="ARBA00022842"/>
    </source>
</evidence>
<feature type="binding site" evidence="10">
    <location>
        <position position="35"/>
    </location>
    <ligand>
        <name>Mg(2+)</name>
        <dbReference type="ChEBI" id="CHEBI:18420"/>
    </ligand>
</feature>
<dbReference type="NCBIfam" id="TIGR00042">
    <property type="entry name" value="RdgB/HAM1 family non-canonical purine NTP pyrophosphatase"/>
    <property type="match status" value="1"/>
</dbReference>
<proteinExistence type="inferred from homology"/>
<comment type="catalytic activity">
    <reaction evidence="9 10">
        <text>XTP + H2O = XMP + diphosphate + H(+)</text>
        <dbReference type="Rhea" id="RHEA:28610"/>
        <dbReference type="ChEBI" id="CHEBI:15377"/>
        <dbReference type="ChEBI" id="CHEBI:15378"/>
        <dbReference type="ChEBI" id="CHEBI:33019"/>
        <dbReference type="ChEBI" id="CHEBI:57464"/>
        <dbReference type="ChEBI" id="CHEBI:61314"/>
        <dbReference type="EC" id="3.6.1.66"/>
    </reaction>
</comment>
<dbReference type="NCBIfam" id="NF011396">
    <property type="entry name" value="PRK14821.1"/>
    <property type="match status" value="1"/>
</dbReference>
<keyword evidence="5 10" id="KW-0378">Hydrolase</keyword>
<comment type="caution">
    <text evidence="12">The sequence shown here is derived from an EMBL/GenBank/DDBJ whole genome shotgun (WGS) entry which is preliminary data.</text>
</comment>
<keyword evidence="3 10" id="KW-0479">Metal-binding</keyword>
<dbReference type="GO" id="GO:0005737">
    <property type="term" value="C:cytoplasm"/>
    <property type="evidence" value="ECO:0007669"/>
    <property type="project" value="TreeGrafter"/>
</dbReference>
<dbReference type="InterPro" id="IPR020922">
    <property type="entry name" value="dITP/XTP_pyrophosphatase"/>
</dbReference>
<dbReference type="GO" id="GO:0009146">
    <property type="term" value="P:purine nucleoside triphosphate catabolic process"/>
    <property type="evidence" value="ECO:0007669"/>
    <property type="project" value="UniProtKB-UniRule"/>
</dbReference>
<dbReference type="RefSeq" id="WP_080460558.1">
    <property type="nucleotide sequence ID" value="NZ_JXMW01000012.1"/>
</dbReference>
<dbReference type="EMBL" id="JXMW01000012">
    <property type="protein sequence ID" value="OQD58574.1"/>
    <property type="molecule type" value="Genomic_DNA"/>
</dbReference>
<evidence type="ECO:0000256" key="5">
    <source>
        <dbReference type="ARBA" id="ARBA00022801"/>
    </source>
</evidence>
<dbReference type="GO" id="GO:0000166">
    <property type="term" value="F:nucleotide binding"/>
    <property type="evidence" value="ECO:0007669"/>
    <property type="project" value="UniProtKB-KW"/>
</dbReference>
<sequence length="186" mass="21152">MITFITGNNHKVEEAENIFRKFNIELEHIDLGYTEPQGTLEEVAIAGAEYASRKLNKPVIVEDAGLFIKALNDFPGTYSSYVQDTIGNKGILKLMNDLKTDQERYAEFRSVIGYCAPNIEPEIFLGKVSGVIAFEEKGDKGFAFDPIFYVPNMSKTFGELTTDEKNQFSHRRNSLELFVNWYKSNK</sequence>
<feature type="binding site" evidence="10">
    <location>
        <position position="63"/>
    </location>
    <ligand>
        <name>Mg(2+)</name>
        <dbReference type="ChEBI" id="CHEBI:18420"/>
    </ligand>
</feature>
<feature type="binding site" evidence="10">
    <location>
        <begin position="6"/>
        <end position="11"/>
    </location>
    <ligand>
        <name>substrate</name>
    </ligand>
</feature>
<keyword evidence="6 10" id="KW-0460">Magnesium</keyword>
<feature type="active site" description="Proton acceptor" evidence="10">
    <location>
        <position position="63"/>
    </location>
</feature>
<feature type="binding site" evidence="10">
    <location>
        <begin position="142"/>
        <end position="145"/>
    </location>
    <ligand>
        <name>substrate</name>
    </ligand>
</feature>
<evidence type="ECO:0000256" key="3">
    <source>
        <dbReference type="ARBA" id="ARBA00022723"/>
    </source>
</evidence>
<evidence type="ECO:0000256" key="1">
    <source>
        <dbReference type="ARBA" id="ARBA00008023"/>
    </source>
</evidence>
<feature type="binding site" evidence="10">
    <location>
        <position position="64"/>
    </location>
    <ligand>
        <name>substrate</name>
    </ligand>
</feature>
<comment type="cofactor">
    <cofactor evidence="10">
        <name>Mg(2+)</name>
        <dbReference type="ChEBI" id="CHEBI:18420"/>
    </cofactor>
    <text evidence="10">Binds 1 Mg(2+) ion per subunit.</text>
</comment>
<evidence type="ECO:0000313" key="13">
    <source>
        <dbReference type="Proteomes" id="UP000191661"/>
    </source>
</evidence>
<evidence type="ECO:0000256" key="8">
    <source>
        <dbReference type="ARBA" id="ARBA00051875"/>
    </source>
</evidence>
<comment type="subunit">
    <text evidence="2 10">Homodimer.</text>
</comment>
<keyword evidence="13" id="KW-1185">Reference proteome</keyword>
<accession>A0A1V6N1Q9</accession>
<evidence type="ECO:0000256" key="7">
    <source>
        <dbReference type="ARBA" id="ARBA00023080"/>
    </source>
</evidence>
<dbReference type="GO" id="GO:0017111">
    <property type="term" value="F:ribonucleoside triphosphate phosphatase activity"/>
    <property type="evidence" value="ECO:0007669"/>
    <property type="project" value="InterPro"/>
</dbReference>
<dbReference type="EC" id="3.6.1.66" evidence="10"/>
<reference evidence="12 13" key="1">
    <citation type="submission" date="2014-12" db="EMBL/GenBank/DDBJ databases">
        <title>Genome sequence of Methanobrevibacter arboriphilicus DH1, DSM1125.</title>
        <authorList>
            <person name="Poehlein A."/>
            <person name="Thauer R.K."/>
            <person name="Seedorf H."/>
            <person name="Daniel R."/>
        </authorList>
    </citation>
    <scope>NUCLEOTIDE SEQUENCE [LARGE SCALE GENOMIC DNA]</scope>
    <source>
        <strain evidence="12 13">DH1</strain>
    </source>
</reference>
<dbReference type="AlphaFoldDB" id="A0A1V6N1Q9"/>
<dbReference type="CDD" id="cd00515">
    <property type="entry name" value="HAM1"/>
    <property type="match status" value="1"/>
</dbReference>
<keyword evidence="7 10" id="KW-0546">Nucleotide metabolism</keyword>
<dbReference type="GO" id="GO:0035870">
    <property type="term" value="F:dITP diphosphatase activity"/>
    <property type="evidence" value="ECO:0007669"/>
    <property type="project" value="UniProtKB-UniRule"/>
</dbReference>
<dbReference type="GO" id="GO:0046872">
    <property type="term" value="F:metal ion binding"/>
    <property type="evidence" value="ECO:0007669"/>
    <property type="project" value="UniProtKB-KW"/>
</dbReference>
<evidence type="ECO:0000313" key="12">
    <source>
        <dbReference type="EMBL" id="OQD58574.1"/>
    </source>
</evidence>
<dbReference type="Pfam" id="PF01725">
    <property type="entry name" value="Ham1p_like"/>
    <property type="match status" value="1"/>
</dbReference>
<protein>
    <recommendedName>
        <fullName evidence="10">dITP/XTP pyrophosphatase</fullName>
        <ecNumber evidence="10">3.6.1.66</ecNumber>
    </recommendedName>
    <alternativeName>
        <fullName evidence="10">Non-canonical purine NTP pyrophosphatase</fullName>
    </alternativeName>
    <alternativeName>
        <fullName evidence="10">Non-standard purine NTP pyrophosphatase</fullName>
    </alternativeName>
    <alternativeName>
        <fullName evidence="10">Nucleoside-triphosphate diphosphatase</fullName>
    </alternativeName>
    <alternativeName>
        <fullName evidence="10">Nucleoside-triphosphate pyrophosphatase</fullName>
        <shortName evidence="10">NTPase</shortName>
    </alternativeName>
</protein>
<dbReference type="GO" id="GO:0009117">
    <property type="term" value="P:nucleotide metabolic process"/>
    <property type="evidence" value="ECO:0007669"/>
    <property type="project" value="UniProtKB-KW"/>
</dbReference>
<name>A0A1V6N1Q9_METAZ</name>
<dbReference type="Proteomes" id="UP000191661">
    <property type="component" value="Unassembled WGS sequence"/>
</dbReference>
<comment type="similarity">
    <text evidence="1 10 11">Belongs to the HAM1 NTPase family.</text>
</comment>
<evidence type="ECO:0000256" key="11">
    <source>
        <dbReference type="RuleBase" id="RU003781"/>
    </source>
</evidence>
<evidence type="ECO:0000256" key="4">
    <source>
        <dbReference type="ARBA" id="ARBA00022741"/>
    </source>
</evidence>
<dbReference type="PANTHER" id="PTHR11067">
    <property type="entry name" value="INOSINE TRIPHOSPHATE PYROPHOSPHATASE/HAM1 PROTEIN"/>
    <property type="match status" value="1"/>
</dbReference>
<evidence type="ECO:0000256" key="9">
    <source>
        <dbReference type="ARBA" id="ARBA00052017"/>
    </source>
</evidence>
<dbReference type="GO" id="GO:0036222">
    <property type="term" value="F:XTP diphosphatase activity"/>
    <property type="evidence" value="ECO:0007669"/>
    <property type="project" value="UniProtKB-UniRule"/>
</dbReference>
<comment type="catalytic activity">
    <reaction evidence="10">
        <text>ITP + H2O = IMP + diphosphate + H(+)</text>
        <dbReference type="Rhea" id="RHEA:29399"/>
        <dbReference type="ChEBI" id="CHEBI:15377"/>
        <dbReference type="ChEBI" id="CHEBI:15378"/>
        <dbReference type="ChEBI" id="CHEBI:33019"/>
        <dbReference type="ChEBI" id="CHEBI:58053"/>
        <dbReference type="ChEBI" id="CHEBI:61402"/>
        <dbReference type="EC" id="3.6.1.66"/>
    </reaction>
</comment>
<comment type="catalytic activity">
    <reaction evidence="8 10">
        <text>dITP + H2O = dIMP + diphosphate + H(+)</text>
        <dbReference type="Rhea" id="RHEA:28342"/>
        <dbReference type="ChEBI" id="CHEBI:15377"/>
        <dbReference type="ChEBI" id="CHEBI:15378"/>
        <dbReference type="ChEBI" id="CHEBI:33019"/>
        <dbReference type="ChEBI" id="CHEBI:61194"/>
        <dbReference type="ChEBI" id="CHEBI:61382"/>
        <dbReference type="EC" id="3.6.1.66"/>
    </reaction>
</comment>
<dbReference type="InterPro" id="IPR029001">
    <property type="entry name" value="ITPase-like_fam"/>
</dbReference>
<dbReference type="SUPFAM" id="SSF52972">
    <property type="entry name" value="ITPase-like"/>
    <property type="match status" value="1"/>
</dbReference>
<dbReference type="FunFam" id="3.90.950.10:FF:000001">
    <property type="entry name" value="dITP/XTP pyrophosphatase"/>
    <property type="match status" value="1"/>
</dbReference>
<dbReference type="PANTHER" id="PTHR11067:SF9">
    <property type="entry name" value="INOSINE TRIPHOSPHATE PYROPHOSPHATASE"/>
    <property type="match status" value="1"/>
</dbReference>
<evidence type="ECO:0000256" key="2">
    <source>
        <dbReference type="ARBA" id="ARBA00011738"/>
    </source>
</evidence>
<gene>
    <name evidence="12" type="ORF">MBBAR_12c00480</name>
</gene>
<dbReference type="Gene3D" id="3.90.950.10">
    <property type="match status" value="1"/>
</dbReference>
<comment type="function">
    <text evidence="10">Pyrophosphatase that catalyzes the hydrolysis of nucleoside triphosphates to their monophosphate derivatives, with a high preference for the non-canonical purine nucleotides XTP (xanthosine triphosphate), dITP (deoxyinosine triphosphate) and ITP. Seems to function as a house-cleaning enzyme that removes non-canonical purine nucleotides from the nucleotide pool, thus preventing their incorporation into DNA/RNA and avoiding chromosomal lesions.</text>
</comment>
<dbReference type="GO" id="GO:0036220">
    <property type="term" value="F:ITP diphosphatase activity"/>
    <property type="evidence" value="ECO:0007669"/>
    <property type="project" value="UniProtKB-UniRule"/>
</dbReference>
<dbReference type="HAMAP" id="MF_01405">
    <property type="entry name" value="Non_canon_purine_NTPase"/>
    <property type="match status" value="1"/>
</dbReference>
<organism evidence="12 13">
    <name type="scientific">Methanobrevibacter arboriphilus JCM 13429 = DSM 1125</name>
    <dbReference type="NCBI Taxonomy" id="1300164"/>
    <lineage>
        <taxon>Archaea</taxon>
        <taxon>Methanobacteriati</taxon>
        <taxon>Methanobacteriota</taxon>
        <taxon>Methanomada group</taxon>
        <taxon>Methanobacteria</taxon>
        <taxon>Methanobacteriales</taxon>
        <taxon>Methanobacteriaceae</taxon>
        <taxon>Methanobrevibacter</taxon>
    </lineage>
</organism>
<keyword evidence="4 10" id="KW-0547">Nucleotide-binding</keyword>
<dbReference type="OrthoDB" id="372108at2157"/>
<dbReference type="InterPro" id="IPR002637">
    <property type="entry name" value="RdgB/HAM1"/>
</dbReference>
<feature type="binding site" evidence="10">
    <location>
        <position position="165"/>
    </location>
    <ligand>
        <name>substrate</name>
    </ligand>
</feature>
<feature type="binding site" evidence="10">
    <location>
        <begin position="170"/>
        <end position="171"/>
    </location>
    <ligand>
        <name>substrate</name>
    </ligand>
</feature>